<name>G4SL51_CAEEL</name>
<dbReference type="HOGENOM" id="CLU_037248_0_0_1"/>
<feature type="compositionally biased region" description="Polar residues" evidence="1">
    <location>
        <begin position="374"/>
        <end position="388"/>
    </location>
</feature>
<evidence type="ECO:0007829" key="6">
    <source>
        <dbReference type="PeptideAtlas" id="G4SL51"/>
    </source>
</evidence>
<dbReference type="AlphaFoldDB" id="G4SL51"/>
<evidence type="ECO:0000313" key="5">
    <source>
        <dbReference type="WormBase" id="M01E11.4c"/>
    </source>
</evidence>
<dbReference type="EMBL" id="BX284601">
    <property type="protein sequence ID" value="CCD71351.1"/>
    <property type="molecule type" value="Genomic_DNA"/>
</dbReference>
<keyword evidence="4" id="KW-1185">Reference proteome</keyword>
<dbReference type="Bgee" id="WBGene00019713">
    <property type="expression patterns" value="Expressed in adult organism and 4 other cell types or tissues"/>
</dbReference>
<dbReference type="WormBase" id="M01E11.4c">
    <property type="protein sequence ID" value="CE37032"/>
    <property type="gene ID" value="WBGene00019713"/>
    <property type="gene designation" value="pqn-52"/>
</dbReference>
<feature type="chain" id="PRO_5003467916" evidence="2">
    <location>
        <begin position="21"/>
        <end position="544"/>
    </location>
</feature>
<dbReference type="Proteomes" id="UP000001940">
    <property type="component" value="Chromosome I"/>
</dbReference>
<evidence type="ECO:0000313" key="3">
    <source>
        <dbReference type="EMBL" id="CCD71351.1"/>
    </source>
</evidence>
<sequence length="544" mass="62592">MSGLKLVTVLLLALCTATEAAKCRGKYMEMRGREGFVTRGGCRGLDSQIQEEYWTTVGFDGDLRDGRTTDDFLVFPANENNGHTQTNSFVGYWITRSKYGENVHYEAFGHAFIKPDGKVCGWFVGSHKEVVEVCGGFRVLSRSRFNPHQPIPFEWVQGEQYRNRDVLGFHHHKIAKYEANADEVLFGDADVKGKKFNGVSINNEQRVEVDTPETFHRKVWLLRKKSTQPPSDIRIPLKIEQQKRREDLDIYQDPYHEVRITNMRLYPYYDQYGRPSGSQTDSHRPAYDSSGRKLPFDQSTSQNNQISNNYQYYDIQQQPPQSHPGYDEWLRNQYRQRGIIPRGYENNWNQQASNSNQDNQERNEVPAYVLQTRNNLNTNSEDGNSENDSVFYEKQDRQEPKDLSESENSRNSENGETYYSVNPGAPVNEEIKQIKIPGGDDSETVEVSGQSQEKPHVRFIKYHPPTVIRDKKGNSYERIVTDGIAHYFDASGNEVKIDDSSIDRKIEQILENRRRQEEKLRSALEDSDASLSDPVSAAEVARQG</sequence>
<evidence type="ECO:0000256" key="2">
    <source>
        <dbReference type="SAM" id="SignalP"/>
    </source>
</evidence>
<feature type="region of interest" description="Disordered" evidence="1">
    <location>
        <begin position="271"/>
        <end position="304"/>
    </location>
</feature>
<evidence type="ECO:0000313" key="4">
    <source>
        <dbReference type="Proteomes" id="UP000001940"/>
    </source>
</evidence>
<dbReference type="CTD" id="172210"/>
<feature type="region of interest" description="Disordered" evidence="1">
    <location>
        <begin position="520"/>
        <end position="544"/>
    </location>
</feature>
<dbReference type="GeneID" id="172210"/>
<dbReference type="eggNOG" id="ENOG502T0WK">
    <property type="taxonomic scope" value="Eukaryota"/>
</dbReference>
<gene>
    <name evidence="3 5" type="primary">pqn-52</name>
    <name evidence="3" type="ORF">CELE_M01E11.4</name>
    <name evidence="5" type="ORF">M01E11.4</name>
</gene>
<proteinExistence type="evidence at protein level"/>
<dbReference type="InParanoid" id="G4SL51"/>
<dbReference type="PeptideAtlas" id="G4SL51"/>
<reference evidence="3 4" key="1">
    <citation type="journal article" date="1998" name="Science">
        <title>Genome sequence of the nematode C. elegans: a platform for investigating biology.</title>
        <authorList>
            <consortium name="The C. elegans sequencing consortium"/>
            <person name="Sulson J.E."/>
            <person name="Waterston R."/>
        </authorList>
    </citation>
    <scope>NUCLEOTIDE SEQUENCE [LARGE SCALE GENOMIC DNA]</scope>
    <source>
        <strain evidence="3 4">Bristol N2</strain>
    </source>
</reference>
<dbReference type="ExpressionAtlas" id="G4SL51">
    <property type="expression patterns" value="baseline"/>
</dbReference>
<dbReference type="PaxDb" id="6239-M01E11.4c"/>
<dbReference type="KEGG" id="cel:CELE_M01E11.4"/>
<evidence type="ECO:0000256" key="1">
    <source>
        <dbReference type="SAM" id="MobiDB-lite"/>
    </source>
</evidence>
<feature type="region of interest" description="Disordered" evidence="1">
    <location>
        <begin position="374"/>
        <end position="424"/>
    </location>
</feature>
<dbReference type="FunCoup" id="G4SL51">
    <property type="interactions" value="17"/>
</dbReference>
<accession>G4SL51</accession>
<dbReference type="STRING" id="6239.M01E11.4c.1"/>
<feature type="compositionally biased region" description="Basic and acidic residues" evidence="1">
    <location>
        <begin position="391"/>
        <end position="410"/>
    </location>
</feature>
<dbReference type="OMA" id="HEERILN"/>
<feature type="compositionally biased region" description="Basic and acidic residues" evidence="1">
    <location>
        <begin position="281"/>
        <end position="295"/>
    </location>
</feature>
<dbReference type="AGR" id="WB:WBGene00019713"/>
<keyword evidence="2" id="KW-0732">Signal</keyword>
<feature type="signal peptide" evidence="2">
    <location>
        <begin position="1"/>
        <end position="20"/>
    </location>
</feature>
<dbReference type="OrthoDB" id="5859672at2759"/>
<keyword evidence="6" id="KW-1267">Proteomics identification</keyword>
<dbReference type="RefSeq" id="NP_001021575.1">
    <property type="nucleotide sequence ID" value="NM_001026404.8"/>
</dbReference>
<protein>
    <submittedName>
        <fullName evidence="3">DUF1080 domain-containing protein</fullName>
    </submittedName>
</protein>
<organism evidence="3 4">
    <name type="scientific">Caenorhabditis elegans</name>
    <dbReference type="NCBI Taxonomy" id="6239"/>
    <lineage>
        <taxon>Eukaryota</taxon>
        <taxon>Metazoa</taxon>
        <taxon>Ecdysozoa</taxon>
        <taxon>Nematoda</taxon>
        <taxon>Chromadorea</taxon>
        <taxon>Rhabditida</taxon>
        <taxon>Rhabditina</taxon>
        <taxon>Rhabditomorpha</taxon>
        <taxon>Rhabditoidea</taxon>
        <taxon>Rhabditidae</taxon>
        <taxon>Peloderinae</taxon>
        <taxon>Caenorhabditis</taxon>
    </lineage>
</organism>